<dbReference type="EMBL" id="JAPHEG010000002">
    <property type="protein sequence ID" value="MDF2953225.1"/>
    <property type="molecule type" value="Genomic_DNA"/>
</dbReference>
<dbReference type="Proteomes" id="UP001144110">
    <property type="component" value="Unassembled WGS sequence"/>
</dbReference>
<comment type="caution">
    <text evidence="1">The sequence shown here is derived from an EMBL/GenBank/DDBJ whole genome shotgun (WGS) entry which is preliminary data.</text>
</comment>
<dbReference type="AlphaFoldDB" id="A0AAE3P400"/>
<organism evidence="1 2">
    <name type="scientific">Candidatus Thermodesulfobacterium syntrophicum</name>
    <dbReference type="NCBI Taxonomy" id="3060442"/>
    <lineage>
        <taxon>Bacteria</taxon>
        <taxon>Pseudomonadati</taxon>
        <taxon>Thermodesulfobacteriota</taxon>
        <taxon>Thermodesulfobacteria</taxon>
        <taxon>Thermodesulfobacteriales</taxon>
        <taxon>Thermodesulfobacteriaceae</taxon>
        <taxon>Thermodesulfobacterium</taxon>
    </lineage>
</organism>
<reference evidence="1" key="1">
    <citation type="submission" date="2022-11" db="EMBL/GenBank/DDBJ databases">
        <title>Candidatus Alkanophaga archaea from heated hydrothermal vent sediment oxidize petroleum alkanes.</title>
        <authorList>
            <person name="Zehnle H."/>
            <person name="Laso-Perez R."/>
            <person name="Lipp J."/>
            <person name="Teske A."/>
            <person name="Wegener G."/>
        </authorList>
    </citation>
    <scope>NUCLEOTIDE SEQUENCE</scope>
    <source>
        <strain evidence="1">MCA70</strain>
    </source>
</reference>
<name>A0AAE3P400_9BACT</name>
<gene>
    <name evidence="1" type="ORF">OD816_000470</name>
</gene>
<evidence type="ECO:0000313" key="2">
    <source>
        <dbReference type="Proteomes" id="UP001144110"/>
    </source>
</evidence>
<accession>A0AAE3P400</accession>
<proteinExistence type="predicted"/>
<sequence>MKLLSVVVFSLFFLVGSLVILNGYSKNYIVIAQSEEENTRNAINATEEKPKDFKCLKCHKGSKSLENLAKEKEITSAEKLRFLIRKGPKSGLHVTVPDEDLEKAIQYLDLK</sequence>
<evidence type="ECO:0000313" key="1">
    <source>
        <dbReference type="EMBL" id="MDF2953225.1"/>
    </source>
</evidence>
<evidence type="ECO:0008006" key="3">
    <source>
        <dbReference type="Google" id="ProtNLM"/>
    </source>
</evidence>
<protein>
    <recommendedName>
        <fullName evidence="3">Cytochrome c domain-containing protein</fullName>
    </recommendedName>
</protein>